<evidence type="ECO:0000313" key="2">
    <source>
        <dbReference type="EMBL" id="RCW46968.1"/>
    </source>
</evidence>
<feature type="compositionally biased region" description="Basic and acidic residues" evidence="1">
    <location>
        <begin position="11"/>
        <end position="26"/>
    </location>
</feature>
<protein>
    <submittedName>
        <fullName evidence="2">Uncharacterized protein</fullName>
    </submittedName>
</protein>
<feature type="region of interest" description="Disordered" evidence="1">
    <location>
        <begin position="1"/>
        <end position="27"/>
    </location>
</feature>
<feature type="compositionally biased region" description="Basic residues" evidence="1">
    <location>
        <begin position="74"/>
        <end position="88"/>
    </location>
</feature>
<keyword evidence="3" id="KW-1185">Reference proteome</keyword>
<name>A0A368VXN5_9ACTN</name>
<sequence>MRSRPTVGHSDASRVDHESSVREANEGHVCVAANHGSNVRIKILEDLRPSTEPGVDQHKLFVVTGGRVTEQHFPHPRYRQGPRQRQPSKKVEVILS</sequence>
<evidence type="ECO:0000313" key="3">
    <source>
        <dbReference type="Proteomes" id="UP000253495"/>
    </source>
</evidence>
<feature type="region of interest" description="Disordered" evidence="1">
    <location>
        <begin position="67"/>
        <end position="96"/>
    </location>
</feature>
<dbReference type="EMBL" id="QPJC01000001">
    <property type="protein sequence ID" value="RCW46968.1"/>
    <property type="molecule type" value="Genomic_DNA"/>
</dbReference>
<gene>
    <name evidence="2" type="ORF">DFQ14_101308</name>
</gene>
<comment type="caution">
    <text evidence="2">The sequence shown here is derived from an EMBL/GenBank/DDBJ whole genome shotgun (WGS) entry which is preliminary data.</text>
</comment>
<dbReference type="AlphaFoldDB" id="A0A368VXN5"/>
<proteinExistence type="predicted"/>
<evidence type="ECO:0000256" key="1">
    <source>
        <dbReference type="SAM" id="MobiDB-lite"/>
    </source>
</evidence>
<dbReference type="Proteomes" id="UP000253495">
    <property type="component" value="Unassembled WGS sequence"/>
</dbReference>
<reference evidence="2 3" key="1">
    <citation type="submission" date="2018-07" db="EMBL/GenBank/DDBJ databases">
        <title>Genomic Encyclopedia of Type Strains, Phase III (KMG-III): the genomes of soil and plant-associated and newly described type strains.</title>
        <authorList>
            <person name="Whitman W."/>
        </authorList>
    </citation>
    <scope>NUCLEOTIDE SEQUENCE [LARGE SCALE GENOMIC DNA]</scope>
    <source>
        <strain evidence="2 3">CECT 8575</strain>
    </source>
</reference>
<organism evidence="2 3">
    <name type="scientific">Halopolyspora algeriensis</name>
    <dbReference type="NCBI Taxonomy" id="1500506"/>
    <lineage>
        <taxon>Bacteria</taxon>
        <taxon>Bacillati</taxon>
        <taxon>Actinomycetota</taxon>
        <taxon>Actinomycetes</taxon>
        <taxon>Actinomycetes incertae sedis</taxon>
        <taxon>Halopolyspora</taxon>
    </lineage>
</organism>
<accession>A0A368VXN5</accession>